<keyword evidence="2" id="KW-1185">Reference proteome</keyword>
<protein>
    <recommendedName>
        <fullName evidence="3">Phage tail assembly protein</fullName>
    </recommendedName>
</protein>
<evidence type="ECO:0000313" key="2">
    <source>
        <dbReference type="Proteomes" id="UP000032946"/>
    </source>
</evidence>
<proteinExistence type="predicted"/>
<dbReference type="EMBL" id="FO818640">
    <property type="protein sequence ID" value="CDM92444.1"/>
    <property type="molecule type" value="Genomic_DNA"/>
</dbReference>
<evidence type="ECO:0008006" key="3">
    <source>
        <dbReference type="Google" id="ProtNLM"/>
    </source>
</evidence>
<gene>
    <name evidence="1" type="ORF">ARTHRO_10117</name>
</gene>
<name>A0A9P1KAN2_9CYAN</name>
<dbReference type="RefSeq" id="WP_008051753.1">
    <property type="nucleotide sequence ID" value="NZ_FO818640.1"/>
</dbReference>
<sequence length="136" mass="15414">MGIPDPLRNGVSQTPYSLLPHLMSPENLPLRQFPFTLPVGLLDGEGTWHREGIMRSLTGWDELFRERDLRVRENQAYGILVMLSRSIVQLGEISAVTPDILEGLFLADLDYLQAVYNQINPPEARISRTGEWRATP</sequence>
<accession>A0A9P1KAN2</accession>
<dbReference type="Proteomes" id="UP000032946">
    <property type="component" value="Chromosome"/>
</dbReference>
<reference evidence="1 2" key="1">
    <citation type="submission" date="2014-02" db="EMBL/GenBank/DDBJ databases">
        <authorList>
            <person name="Genoscope - CEA"/>
        </authorList>
    </citation>
    <scope>NUCLEOTIDE SEQUENCE [LARGE SCALE GENOMIC DNA]</scope>
    <source>
        <strain evidence="1 2">PCC 8005</strain>
    </source>
</reference>
<evidence type="ECO:0000313" key="1">
    <source>
        <dbReference type="EMBL" id="CDM92444.1"/>
    </source>
</evidence>
<organism evidence="1 2">
    <name type="scientific">Limnospira indica PCC 8005</name>
    <dbReference type="NCBI Taxonomy" id="376219"/>
    <lineage>
        <taxon>Bacteria</taxon>
        <taxon>Bacillati</taxon>
        <taxon>Cyanobacteriota</taxon>
        <taxon>Cyanophyceae</taxon>
        <taxon>Oscillatoriophycideae</taxon>
        <taxon>Oscillatoriales</taxon>
        <taxon>Sirenicapillariaceae</taxon>
        <taxon>Limnospira</taxon>
    </lineage>
</organism>
<dbReference type="AlphaFoldDB" id="A0A9P1KAN2"/>